<protein>
    <submittedName>
        <fullName evidence="2">Uncharacterized protein</fullName>
    </submittedName>
</protein>
<evidence type="ECO:0000256" key="1">
    <source>
        <dbReference type="SAM" id="MobiDB-lite"/>
    </source>
</evidence>
<dbReference type="Proteomes" id="UP000321567">
    <property type="component" value="Unassembled WGS sequence"/>
</dbReference>
<reference evidence="2 3" key="1">
    <citation type="submission" date="2019-07" db="EMBL/GenBank/DDBJ databases">
        <title>Whole genome shotgun sequence of Rhodospirillum oryzae NBRC 107573.</title>
        <authorList>
            <person name="Hosoyama A."/>
            <person name="Uohara A."/>
            <person name="Ohji S."/>
            <person name="Ichikawa N."/>
        </authorList>
    </citation>
    <scope>NUCLEOTIDE SEQUENCE [LARGE SCALE GENOMIC DNA]</scope>
    <source>
        <strain evidence="2 3">NBRC 107573</strain>
    </source>
</reference>
<evidence type="ECO:0000313" key="3">
    <source>
        <dbReference type="Proteomes" id="UP000321567"/>
    </source>
</evidence>
<feature type="region of interest" description="Disordered" evidence="1">
    <location>
        <begin position="1"/>
        <end position="39"/>
    </location>
</feature>
<keyword evidence="3" id="KW-1185">Reference proteome</keyword>
<comment type="caution">
    <text evidence="2">The sequence shown here is derived from an EMBL/GenBank/DDBJ whole genome shotgun (WGS) entry which is preliminary data.</text>
</comment>
<dbReference type="EMBL" id="BJZO01000011">
    <property type="protein sequence ID" value="GEO80508.1"/>
    <property type="molecule type" value="Genomic_DNA"/>
</dbReference>
<sequence length="110" mass="11786">MPSGLISIGADGSLGAEASSSRYSEAMACDMGKDPPNGTRILRDRILRMDKDPPRQDPPNGQGSSEWARILLEGGNALAPREPTGLPQRRGGWKEALQGSFLTRAPLPIF</sequence>
<gene>
    <name evidence="2" type="ORF">ROR02_06390</name>
</gene>
<name>A0A512H504_9PROT</name>
<proteinExistence type="predicted"/>
<evidence type="ECO:0000313" key="2">
    <source>
        <dbReference type="EMBL" id="GEO80508.1"/>
    </source>
</evidence>
<organism evidence="2 3">
    <name type="scientific">Pararhodospirillum oryzae</name>
    <dbReference type="NCBI Taxonomy" id="478448"/>
    <lineage>
        <taxon>Bacteria</taxon>
        <taxon>Pseudomonadati</taxon>
        <taxon>Pseudomonadota</taxon>
        <taxon>Alphaproteobacteria</taxon>
        <taxon>Rhodospirillales</taxon>
        <taxon>Rhodospirillaceae</taxon>
        <taxon>Pararhodospirillum</taxon>
    </lineage>
</organism>
<accession>A0A512H504</accession>
<dbReference type="AlphaFoldDB" id="A0A512H504"/>